<evidence type="ECO:0000313" key="3">
    <source>
        <dbReference type="Proteomes" id="UP001418222"/>
    </source>
</evidence>
<name>A0AAP0BEN7_9ASPA</name>
<dbReference type="AlphaFoldDB" id="A0AAP0BEN7"/>
<dbReference type="EMBL" id="JBBWWQ010000010">
    <property type="protein sequence ID" value="KAK8936901.1"/>
    <property type="molecule type" value="Genomic_DNA"/>
</dbReference>
<reference evidence="2 3" key="1">
    <citation type="journal article" date="2022" name="Nat. Plants">
        <title>Genomes of leafy and leafless Platanthera orchids illuminate the evolution of mycoheterotrophy.</title>
        <authorList>
            <person name="Li M.H."/>
            <person name="Liu K.W."/>
            <person name="Li Z."/>
            <person name="Lu H.C."/>
            <person name="Ye Q.L."/>
            <person name="Zhang D."/>
            <person name="Wang J.Y."/>
            <person name="Li Y.F."/>
            <person name="Zhong Z.M."/>
            <person name="Liu X."/>
            <person name="Yu X."/>
            <person name="Liu D.K."/>
            <person name="Tu X.D."/>
            <person name="Liu B."/>
            <person name="Hao Y."/>
            <person name="Liao X.Y."/>
            <person name="Jiang Y.T."/>
            <person name="Sun W.H."/>
            <person name="Chen J."/>
            <person name="Chen Y.Q."/>
            <person name="Ai Y."/>
            <person name="Zhai J.W."/>
            <person name="Wu S.S."/>
            <person name="Zhou Z."/>
            <person name="Hsiao Y.Y."/>
            <person name="Wu W.L."/>
            <person name="Chen Y.Y."/>
            <person name="Lin Y.F."/>
            <person name="Hsu J.L."/>
            <person name="Li C.Y."/>
            <person name="Wang Z.W."/>
            <person name="Zhao X."/>
            <person name="Zhong W.Y."/>
            <person name="Ma X.K."/>
            <person name="Ma L."/>
            <person name="Huang J."/>
            <person name="Chen G.Z."/>
            <person name="Huang M.Z."/>
            <person name="Huang L."/>
            <person name="Peng D.H."/>
            <person name="Luo Y.B."/>
            <person name="Zou S.Q."/>
            <person name="Chen S.P."/>
            <person name="Lan S."/>
            <person name="Tsai W.C."/>
            <person name="Van de Peer Y."/>
            <person name="Liu Z.J."/>
        </authorList>
    </citation>
    <scope>NUCLEOTIDE SEQUENCE [LARGE SCALE GENOMIC DNA]</scope>
    <source>
        <strain evidence="2">Lor287</strain>
    </source>
</reference>
<feature type="compositionally biased region" description="Basic and acidic residues" evidence="1">
    <location>
        <begin position="69"/>
        <end position="98"/>
    </location>
</feature>
<sequence>MGCGTSRLEPGEEIPTGLLPLRRRILELKRAHPEAHLRQRKDYCIIPTPKVLRPEERDNDECDVVGADRTTKDQSEEEQRQIGFGRDQKEGSEAKEELMGSPSFRFYVTNTVDRPDDDHSTDSLGLGSKTLKKEKARRFIALQKPNFLNVRGCYNINSCSLHSQEAVRILDAKDA</sequence>
<evidence type="ECO:0000313" key="2">
    <source>
        <dbReference type="EMBL" id="KAK8936901.1"/>
    </source>
</evidence>
<gene>
    <name evidence="2" type="ORF">KSP39_PZI012470</name>
</gene>
<accession>A0AAP0BEN7</accession>
<protein>
    <submittedName>
        <fullName evidence="2">Uncharacterized protein</fullName>
    </submittedName>
</protein>
<organism evidence="2 3">
    <name type="scientific">Platanthera zijinensis</name>
    <dbReference type="NCBI Taxonomy" id="2320716"/>
    <lineage>
        <taxon>Eukaryota</taxon>
        <taxon>Viridiplantae</taxon>
        <taxon>Streptophyta</taxon>
        <taxon>Embryophyta</taxon>
        <taxon>Tracheophyta</taxon>
        <taxon>Spermatophyta</taxon>
        <taxon>Magnoliopsida</taxon>
        <taxon>Liliopsida</taxon>
        <taxon>Asparagales</taxon>
        <taxon>Orchidaceae</taxon>
        <taxon>Orchidoideae</taxon>
        <taxon>Orchideae</taxon>
        <taxon>Orchidinae</taxon>
        <taxon>Platanthera</taxon>
    </lineage>
</organism>
<dbReference type="Proteomes" id="UP001418222">
    <property type="component" value="Unassembled WGS sequence"/>
</dbReference>
<comment type="caution">
    <text evidence="2">The sequence shown here is derived from an EMBL/GenBank/DDBJ whole genome shotgun (WGS) entry which is preliminary data.</text>
</comment>
<evidence type="ECO:0000256" key="1">
    <source>
        <dbReference type="SAM" id="MobiDB-lite"/>
    </source>
</evidence>
<proteinExistence type="predicted"/>
<keyword evidence="3" id="KW-1185">Reference proteome</keyword>
<feature type="region of interest" description="Disordered" evidence="1">
    <location>
        <begin position="65"/>
        <end position="102"/>
    </location>
</feature>